<feature type="compositionally biased region" description="Basic residues" evidence="2">
    <location>
        <begin position="27"/>
        <end position="37"/>
    </location>
</feature>
<evidence type="ECO:0000256" key="2">
    <source>
        <dbReference type="SAM" id="MobiDB-lite"/>
    </source>
</evidence>
<name>A0A195B5Q0_9HYME</name>
<accession>A0A195B5Q0</accession>
<feature type="region of interest" description="Disordered" evidence="2">
    <location>
        <begin position="1"/>
        <end position="62"/>
    </location>
</feature>
<evidence type="ECO:0000313" key="3">
    <source>
        <dbReference type="EMBL" id="KYM79811.1"/>
    </source>
</evidence>
<feature type="coiled-coil region" evidence="1">
    <location>
        <begin position="251"/>
        <end position="278"/>
    </location>
</feature>
<keyword evidence="4" id="KW-1185">Reference proteome</keyword>
<organism evidence="3 4">
    <name type="scientific">Atta colombica</name>
    <dbReference type="NCBI Taxonomy" id="520822"/>
    <lineage>
        <taxon>Eukaryota</taxon>
        <taxon>Metazoa</taxon>
        <taxon>Ecdysozoa</taxon>
        <taxon>Arthropoda</taxon>
        <taxon>Hexapoda</taxon>
        <taxon>Insecta</taxon>
        <taxon>Pterygota</taxon>
        <taxon>Neoptera</taxon>
        <taxon>Endopterygota</taxon>
        <taxon>Hymenoptera</taxon>
        <taxon>Apocrita</taxon>
        <taxon>Aculeata</taxon>
        <taxon>Formicoidea</taxon>
        <taxon>Formicidae</taxon>
        <taxon>Myrmicinae</taxon>
        <taxon>Atta</taxon>
    </lineage>
</organism>
<proteinExistence type="predicted"/>
<sequence length="847" mass="95288">MRIESSVGMEQRLSNPSRPPRQIPPNHSRKNKRRSSRRSNLLDTIQDTWPNTSQNNQDGSLVPGMEYPPRQMLWQPTDVQNVSGNGQRLFTAMSDPSVCGYSPMPMTYTMQPVSLPTMYRMYQPMPVPNIRTVHSRQRHHCNKHLANVHPNVNSVVNGYGNLQENGVLESAVHMALQNGDYASLPPTANKDNGVNGDELNSEHRRYSDPGLGPAGPSAHSDSDDSDSVESGSSITTISRSNKLVLSLIEQMTELKKCNNQLFKELSEAKSNVENVKAKLTQCRHSTPADYQPGMLSELIREIREANRNCEEGLVTTVKSMLEEKCNQQAKEMDELKVWHPQWAECCRGEREQGWDRKDEKGRGNWGRVEKDGAHLVAVRGLSLGLFFLFAVLLRFQPSISLISQSDGRHRHVACILAISFIFYLLQNQLAKILKEKEESDQRVAKLEEEVVALKLSATNEGREIAVFEEENLALRRELQEARASRTLAENHAAKCVNFAVSRSVTPVTFDTPCITSTPVRTALTDTRFLFPAIPLASHTFSISSVLHPRSAEVATPPLVSEMANQCQNSTTDSEPVSCEDTSPTKESTWSEMSLSCKSVETCTNNNMVEVWKTMKSLEHICEFLGTSVLGNFDQNEAHDVDTTRNDGKVKPLMTAEDEKKMKHLLTDTSEKPVDQLFEICEAKEMPSMEKDEAQDFVSFKVFEKQKYLPEKMSDITCEVEKLINYSDNHNCWQKWCRFHNQRGSFKKPRRKKGNLRKLFSESDKDPCQDTMLPTGPLCSFESNCNTADENEDCFSNDGRTSRTITDIPDVVVIGGSSIVPKDLCSTRTLISRTQTAPSRATYTTAYI</sequence>
<dbReference type="AlphaFoldDB" id="A0A195B5Q0"/>
<reference evidence="3 4" key="1">
    <citation type="submission" date="2015-09" db="EMBL/GenBank/DDBJ databases">
        <title>Atta colombica WGS genome.</title>
        <authorList>
            <person name="Nygaard S."/>
            <person name="Hu H."/>
            <person name="Boomsma J."/>
            <person name="Zhang G."/>
        </authorList>
    </citation>
    <scope>NUCLEOTIDE SEQUENCE [LARGE SCALE GENOMIC DNA]</scope>
    <source>
        <strain evidence="3">Treedump-2</strain>
        <tissue evidence="3">Whole body</tissue>
    </source>
</reference>
<evidence type="ECO:0000313" key="4">
    <source>
        <dbReference type="Proteomes" id="UP000078540"/>
    </source>
</evidence>
<feature type="region of interest" description="Disordered" evidence="2">
    <location>
        <begin position="182"/>
        <end position="235"/>
    </location>
</feature>
<evidence type="ECO:0000256" key="1">
    <source>
        <dbReference type="SAM" id="Coils"/>
    </source>
</evidence>
<keyword evidence="1" id="KW-0175">Coiled coil</keyword>
<dbReference type="EMBL" id="KQ976582">
    <property type="protein sequence ID" value="KYM79811.1"/>
    <property type="molecule type" value="Genomic_DNA"/>
</dbReference>
<dbReference type="Proteomes" id="UP000078540">
    <property type="component" value="Unassembled WGS sequence"/>
</dbReference>
<dbReference type="STRING" id="520822.A0A195B5Q0"/>
<gene>
    <name evidence="3" type="ORF">ALC53_09733</name>
</gene>
<protein>
    <submittedName>
        <fullName evidence="3">Uncharacterized protein</fullName>
    </submittedName>
</protein>
<feature type="coiled-coil region" evidence="1">
    <location>
        <begin position="429"/>
        <end position="484"/>
    </location>
</feature>
<feature type="compositionally biased region" description="Polar residues" evidence="2">
    <location>
        <begin position="41"/>
        <end position="59"/>
    </location>
</feature>